<evidence type="ECO:0000256" key="1">
    <source>
        <dbReference type="ARBA" id="ARBA00010746"/>
    </source>
</evidence>
<dbReference type="GO" id="GO:0048046">
    <property type="term" value="C:apoplast"/>
    <property type="evidence" value="ECO:0007669"/>
    <property type="project" value="UniProtKB-SubCell"/>
</dbReference>
<dbReference type="Gene3D" id="2.40.480.10">
    <property type="entry name" value="Allene oxide cyclase-like"/>
    <property type="match status" value="1"/>
</dbReference>
<comment type="function">
    <text evidence="4">Dirigent proteins impart stereoselectivity on the phenoxy radical-coupling reaction, yielding optically active lignans from two molecules of coniferyl alcohol in the biosynthesis of lignans, flavonolignans, and alkaloids and thus plays a central role in plant secondary metabolism.</text>
</comment>
<dbReference type="Pfam" id="PF03018">
    <property type="entry name" value="Dirigent"/>
    <property type="match status" value="1"/>
</dbReference>
<dbReference type="AlphaFoldDB" id="A0A4S8IG60"/>
<dbReference type="Proteomes" id="UP000317650">
    <property type="component" value="Chromosome 9"/>
</dbReference>
<keyword evidence="4" id="KW-0052">Apoplast</keyword>
<sequence>MALSSSYSSPFLLLLLLFATAAIASSDDGGEKTTHLHYYLHANYGGPNTTTITVVSPPGNDSGSSFGSIAVGDHMLKEGLDPSSTLIGKAEELAVQASLGSPAYLSAFNFVFTAGDYNGSSISILGRAAPSDAAIERGVVGGSGMFRMARGYTISRVVKSTGPDDFLFVMEFDAYVFLY</sequence>
<feature type="chain" id="PRO_5020993622" description="Dirigent protein" evidence="4">
    <location>
        <begin position="27"/>
        <end position="179"/>
    </location>
</feature>
<dbReference type="InterPro" id="IPR004265">
    <property type="entry name" value="Dirigent"/>
</dbReference>
<dbReference type="GO" id="GO:0009699">
    <property type="term" value="P:phenylpropanoid biosynthetic process"/>
    <property type="evidence" value="ECO:0007669"/>
    <property type="project" value="UniProtKB-ARBA"/>
</dbReference>
<keyword evidence="4" id="KW-0732">Signal</keyword>
<evidence type="ECO:0000313" key="5">
    <source>
        <dbReference type="EMBL" id="THU46949.1"/>
    </source>
</evidence>
<dbReference type="EMBL" id="PYDT01000010">
    <property type="protein sequence ID" value="THU46949.1"/>
    <property type="molecule type" value="Genomic_DNA"/>
</dbReference>
<accession>A0A4S8IG60</accession>
<comment type="subcellular location">
    <subcellularLocation>
        <location evidence="4">Secreted</location>
        <location evidence="4">Extracellular space</location>
        <location evidence="4">Apoplast</location>
    </subcellularLocation>
</comment>
<dbReference type="InterPro" id="IPR044859">
    <property type="entry name" value="Allene_oxi_cyc_Dirigent"/>
</dbReference>
<dbReference type="PANTHER" id="PTHR21495">
    <property type="entry name" value="NUCLEOPORIN-RELATED"/>
    <property type="match status" value="1"/>
</dbReference>
<reference evidence="5 6" key="1">
    <citation type="journal article" date="2019" name="Nat. Plants">
        <title>Genome sequencing of Musa balbisiana reveals subgenome evolution and function divergence in polyploid bananas.</title>
        <authorList>
            <person name="Yao X."/>
        </authorList>
    </citation>
    <scope>NUCLEOTIDE SEQUENCE [LARGE SCALE GENOMIC DNA]</scope>
    <source>
        <strain evidence="6">cv. DH-PKW</strain>
        <tissue evidence="5">Leaves</tissue>
    </source>
</reference>
<proteinExistence type="inferred from homology"/>
<protein>
    <recommendedName>
        <fullName evidence="4">Dirigent protein</fullName>
    </recommendedName>
</protein>
<comment type="subunit">
    <text evidence="2 4">Homodimer.</text>
</comment>
<keyword evidence="6" id="KW-1185">Reference proteome</keyword>
<evidence type="ECO:0000256" key="3">
    <source>
        <dbReference type="ARBA" id="ARBA00022525"/>
    </source>
</evidence>
<evidence type="ECO:0000313" key="6">
    <source>
        <dbReference type="Proteomes" id="UP000317650"/>
    </source>
</evidence>
<gene>
    <name evidence="5" type="ORF">C4D60_Mb09t10340</name>
</gene>
<evidence type="ECO:0000256" key="4">
    <source>
        <dbReference type="RuleBase" id="RU363099"/>
    </source>
</evidence>
<name>A0A4S8IG60_MUSBA</name>
<evidence type="ECO:0000256" key="2">
    <source>
        <dbReference type="ARBA" id="ARBA00011738"/>
    </source>
</evidence>
<comment type="similarity">
    <text evidence="1 4">Belongs to the plant dirigent protein family.</text>
</comment>
<keyword evidence="3 4" id="KW-0964">Secreted</keyword>
<organism evidence="5 6">
    <name type="scientific">Musa balbisiana</name>
    <name type="common">Banana</name>
    <dbReference type="NCBI Taxonomy" id="52838"/>
    <lineage>
        <taxon>Eukaryota</taxon>
        <taxon>Viridiplantae</taxon>
        <taxon>Streptophyta</taxon>
        <taxon>Embryophyta</taxon>
        <taxon>Tracheophyta</taxon>
        <taxon>Spermatophyta</taxon>
        <taxon>Magnoliopsida</taxon>
        <taxon>Liliopsida</taxon>
        <taxon>Zingiberales</taxon>
        <taxon>Musaceae</taxon>
        <taxon>Musa</taxon>
    </lineage>
</organism>
<feature type="signal peptide" evidence="4">
    <location>
        <begin position="1"/>
        <end position="26"/>
    </location>
</feature>
<comment type="caution">
    <text evidence="5">The sequence shown here is derived from an EMBL/GenBank/DDBJ whole genome shotgun (WGS) entry which is preliminary data.</text>
</comment>